<dbReference type="CDD" id="cd05283">
    <property type="entry name" value="CAD1"/>
    <property type="match status" value="1"/>
</dbReference>
<dbReference type="AlphaFoldDB" id="A0A9D4V333"/>
<dbReference type="SMART" id="SM00829">
    <property type="entry name" value="PKS_ER"/>
    <property type="match status" value="1"/>
</dbReference>
<organism evidence="7 8">
    <name type="scientific">Adiantum capillus-veneris</name>
    <name type="common">Maidenhair fern</name>
    <dbReference type="NCBI Taxonomy" id="13818"/>
    <lineage>
        <taxon>Eukaryota</taxon>
        <taxon>Viridiplantae</taxon>
        <taxon>Streptophyta</taxon>
        <taxon>Embryophyta</taxon>
        <taxon>Tracheophyta</taxon>
        <taxon>Polypodiopsida</taxon>
        <taxon>Polypodiidae</taxon>
        <taxon>Polypodiales</taxon>
        <taxon>Pteridineae</taxon>
        <taxon>Pteridaceae</taxon>
        <taxon>Vittarioideae</taxon>
        <taxon>Adiantum</taxon>
    </lineage>
</organism>
<comment type="cofactor">
    <cofactor evidence="1 5">
        <name>Zn(2+)</name>
        <dbReference type="ChEBI" id="CHEBI:29105"/>
    </cofactor>
</comment>
<comment type="caution">
    <text evidence="7">The sequence shown here is derived from an EMBL/GenBank/DDBJ whole genome shotgun (WGS) entry which is preliminary data.</text>
</comment>
<reference evidence="7" key="1">
    <citation type="submission" date="2021-01" db="EMBL/GenBank/DDBJ databases">
        <title>Adiantum capillus-veneris genome.</title>
        <authorList>
            <person name="Fang Y."/>
            <person name="Liao Q."/>
        </authorList>
    </citation>
    <scope>NUCLEOTIDE SEQUENCE</scope>
    <source>
        <strain evidence="7">H3</strain>
        <tissue evidence="7">Leaf</tissue>
    </source>
</reference>
<feature type="domain" description="Enoyl reductase (ER)" evidence="6">
    <location>
        <begin position="29"/>
        <end position="360"/>
    </location>
</feature>
<dbReference type="GO" id="GO:0016616">
    <property type="term" value="F:oxidoreductase activity, acting on the CH-OH group of donors, NAD or NADP as acceptor"/>
    <property type="evidence" value="ECO:0007669"/>
    <property type="project" value="InterPro"/>
</dbReference>
<evidence type="ECO:0000256" key="3">
    <source>
        <dbReference type="ARBA" id="ARBA00022833"/>
    </source>
</evidence>
<name>A0A9D4V333_ADICA</name>
<dbReference type="Gene3D" id="3.90.180.10">
    <property type="entry name" value="Medium-chain alcohol dehydrogenases, catalytic domain"/>
    <property type="match status" value="1"/>
</dbReference>
<dbReference type="InterPro" id="IPR047109">
    <property type="entry name" value="CAD-like"/>
</dbReference>
<protein>
    <recommendedName>
        <fullName evidence="6">Enoyl reductase (ER) domain-containing protein</fullName>
    </recommendedName>
</protein>
<dbReference type="Proteomes" id="UP000886520">
    <property type="component" value="Chromosome 6"/>
</dbReference>
<comment type="similarity">
    <text evidence="5">Belongs to the zinc-containing alcohol dehydrogenase family.</text>
</comment>
<dbReference type="InterPro" id="IPR011032">
    <property type="entry name" value="GroES-like_sf"/>
</dbReference>
<evidence type="ECO:0000259" key="6">
    <source>
        <dbReference type="SMART" id="SM00829"/>
    </source>
</evidence>
<dbReference type="Pfam" id="PF00107">
    <property type="entry name" value="ADH_zinc_N"/>
    <property type="match status" value="1"/>
</dbReference>
<evidence type="ECO:0000256" key="1">
    <source>
        <dbReference type="ARBA" id="ARBA00001947"/>
    </source>
</evidence>
<dbReference type="FunFam" id="3.40.50.720:FF:000022">
    <property type="entry name" value="Cinnamyl alcohol dehydrogenase"/>
    <property type="match status" value="1"/>
</dbReference>
<evidence type="ECO:0000313" key="8">
    <source>
        <dbReference type="Proteomes" id="UP000886520"/>
    </source>
</evidence>
<evidence type="ECO:0000256" key="4">
    <source>
        <dbReference type="ARBA" id="ARBA00023002"/>
    </source>
</evidence>
<dbReference type="InterPro" id="IPR020843">
    <property type="entry name" value="ER"/>
</dbReference>
<dbReference type="InterPro" id="IPR002328">
    <property type="entry name" value="ADH_Zn_CS"/>
</dbReference>
<sequence length="371" mass="40394">MGSMEEECKGEAVAGGMKARAWAAKDKTGSLEPFDLQLRAIGAEDVVVEVLFCGICHTDLHQLRDDYGSSRYPMVAGHEVTGLVYDMGDEAKHVFSKGDRVGVGCIVGSCGDCSACGEGIEQYCKQKKWTYNDVYYDGNPTQGGFSDYMVVNYRFVVHIPKNLPLDAAAPLLCAGITVYSPMKFYGMDSASKGKTCGVMGLGGVGHMVVKFAKAFGLHVTVISSSPSKEREACEVLGADAFLLSSDDLKMKAAEQTLDFIIDTIPSVHPLEPYLDLLKVNGKLVMVGVVPGPMQFVTPMLILGRRSIGGSFIGGIQEMQEMLNLVAEKDIRCMIEVVPIDYINKALERLEKNDVRYRFVVDMTGKAFEEEG</sequence>
<evidence type="ECO:0000256" key="5">
    <source>
        <dbReference type="RuleBase" id="RU361277"/>
    </source>
</evidence>
<keyword evidence="3 5" id="KW-0862">Zinc</keyword>
<evidence type="ECO:0000313" key="7">
    <source>
        <dbReference type="EMBL" id="KAI5078422.1"/>
    </source>
</evidence>
<dbReference type="PROSITE" id="PS00059">
    <property type="entry name" value="ADH_ZINC"/>
    <property type="match status" value="1"/>
</dbReference>
<dbReference type="EMBL" id="JABFUD020000006">
    <property type="protein sequence ID" value="KAI5078422.1"/>
    <property type="molecule type" value="Genomic_DNA"/>
</dbReference>
<dbReference type="SUPFAM" id="SSF50129">
    <property type="entry name" value="GroES-like"/>
    <property type="match status" value="1"/>
</dbReference>
<dbReference type="Pfam" id="PF08240">
    <property type="entry name" value="ADH_N"/>
    <property type="match status" value="1"/>
</dbReference>
<keyword evidence="8" id="KW-1185">Reference proteome</keyword>
<dbReference type="OrthoDB" id="1879366at2759"/>
<dbReference type="InterPro" id="IPR013154">
    <property type="entry name" value="ADH-like_N"/>
</dbReference>
<proteinExistence type="inferred from homology"/>
<gene>
    <name evidence="7" type="ORF">GOP47_0006093</name>
</gene>
<dbReference type="PANTHER" id="PTHR42683">
    <property type="entry name" value="ALDEHYDE REDUCTASE"/>
    <property type="match status" value="1"/>
</dbReference>
<evidence type="ECO:0000256" key="2">
    <source>
        <dbReference type="ARBA" id="ARBA00022723"/>
    </source>
</evidence>
<keyword evidence="2 5" id="KW-0479">Metal-binding</keyword>
<dbReference type="SUPFAM" id="SSF51735">
    <property type="entry name" value="NAD(P)-binding Rossmann-fold domains"/>
    <property type="match status" value="1"/>
</dbReference>
<dbReference type="FunFam" id="3.90.180.10:FF:000100">
    <property type="entry name" value="Putative cinnamyl alcohol dehydrogenase 6"/>
    <property type="match status" value="1"/>
</dbReference>
<dbReference type="Gene3D" id="3.40.50.720">
    <property type="entry name" value="NAD(P)-binding Rossmann-like Domain"/>
    <property type="match status" value="1"/>
</dbReference>
<dbReference type="GO" id="GO:0008270">
    <property type="term" value="F:zinc ion binding"/>
    <property type="evidence" value="ECO:0007669"/>
    <property type="project" value="InterPro"/>
</dbReference>
<dbReference type="InterPro" id="IPR036291">
    <property type="entry name" value="NAD(P)-bd_dom_sf"/>
</dbReference>
<dbReference type="InterPro" id="IPR013149">
    <property type="entry name" value="ADH-like_C"/>
</dbReference>
<accession>A0A9D4V333</accession>
<keyword evidence="4" id="KW-0560">Oxidoreductase</keyword>